<name>A0A1D2N1D6_ORCCI</name>
<evidence type="ECO:0000256" key="3">
    <source>
        <dbReference type="ARBA" id="ARBA00023015"/>
    </source>
</evidence>
<accession>A0A1D2N1D6</accession>
<dbReference type="InterPro" id="IPR009057">
    <property type="entry name" value="Homeodomain-like_sf"/>
</dbReference>
<dbReference type="PROSITE" id="PS51042">
    <property type="entry name" value="CUT"/>
    <property type="match status" value="1"/>
</dbReference>
<dbReference type="AlphaFoldDB" id="A0A1D2N1D6"/>
<dbReference type="GO" id="GO:0000978">
    <property type="term" value="F:RNA polymerase II cis-regulatory region sequence-specific DNA binding"/>
    <property type="evidence" value="ECO:0007669"/>
    <property type="project" value="TreeGrafter"/>
</dbReference>
<dbReference type="PANTHER" id="PTHR14057">
    <property type="entry name" value="TRANSCRIPTION FACTOR ONECUT"/>
    <property type="match status" value="1"/>
</dbReference>
<evidence type="ECO:0000256" key="4">
    <source>
        <dbReference type="ARBA" id="ARBA00023125"/>
    </source>
</evidence>
<comment type="subcellular location">
    <subcellularLocation>
        <location evidence="1">Nucleus</location>
    </subcellularLocation>
</comment>
<dbReference type="SUPFAM" id="SSF47413">
    <property type="entry name" value="lambda repressor-like DNA-binding domains"/>
    <property type="match status" value="1"/>
</dbReference>
<dbReference type="InterPro" id="IPR001356">
    <property type="entry name" value="HD"/>
</dbReference>
<evidence type="ECO:0000256" key="6">
    <source>
        <dbReference type="ARBA" id="ARBA00023163"/>
    </source>
</evidence>
<dbReference type="InterPro" id="IPR003350">
    <property type="entry name" value="CUT_dom"/>
</dbReference>
<feature type="compositionally biased region" description="Polar residues" evidence="8">
    <location>
        <begin position="20"/>
        <end position="29"/>
    </location>
</feature>
<reference evidence="10 11" key="1">
    <citation type="journal article" date="2016" name="Genome Biol. Evol.">
        <title>Gene Family Evolution Reflects Adaptation to Soil Environmental Stressors in the Genome of the Collembolan Orchesella cincta.</title>
        <authorList>
            <person name="Faddeeva-Vakhrusheva A."/>
            <person name="Derks M.F."/>
            <person name="Anvar S.Y."/>
            <person name="Agamennone V."/>
            <person name="Suring W."/>
            <person name="Smit S."/>
            <person name="van Straalen N.M."/>
            <person name="Roelofs D."/>
        </authorList>
    </citation>
    <scope>NUCLEOTIDE SEQUENCE [LARGE SCALE GENOMIC DNA]</scope>
    <source>
        <tissue evidence="10">Mixed pool</tissue>
    </source>
</reference>
<keyword evidence="6" id="KW-0804">Transcription</keyword>
<comment type="caution">
    <text evidence="10">The sequence shown here is derived from an EMBL/GenBank/DDBJ whole genome shotgun (WGS) entry which is preliminary data.</text>
</comment>
<dbReference type="CDD" id="cd00086">
    <property type="entry name" value="homeodomain"/>
    <property type="match status" value="1"/>
</dbReference>
<evidence type="ECO:0000256" key="5">
    <source>
        <dbReference type="ARBA" id="ARBA00023155"/>
    </source>
</evidence>
<feature type="domain" description="CUT" evidence="9">
    <location>
        <begin position="198"/>
        <end position="284"/>
    </location>
</feature>
<protein>
    <submittedName>
        <fullName evidence="10">Hepatocyte nuclear factor 6</fullName>
    </submittedName>
</protein>
<dbReference type="SMART" id="SM00389">
    <property type="entry name" value="HOX"/>
    <property type="match status" value="1"/>
</dbReference>
<keyword evidence="5" id="KW-0371">Homeobox</keyword>
<dbReference type="STRING" id="48709.A0A1D2N1D6"/>
<feature type="region of interest" description="Disordered" evidence="8">
    <location>
        <begin position="353"/>
        <end position="375"/>
    </location>
</feature>
<dbReference type="InterPro" id="IPR010982">
    <property type="entry name" value="Lambda_DNA-bd_dom_sf"/>
</dbReference>
<proteinExistence type="inferred from homology"/>
<feature type="region of interest" description="Disordered" evidence="8">
    <location>
        <begin position="1"/>
        <end position="104"/>
    </location>
</feature>
<feature type="compositionally biased region" description="Polar residues" evidence="8">
    <location>
        <begin position="44"/>
        <end position="58"/>
    </location>
</feature>
<organism evidence="10 11">
    <name type="scientific">Orchesella cincta</name>
    <name type="common">Springtail</name>
    <name type="synonym">Podura cincta</name>
    <dbReference type="NCBI Taxonomy" id="48709"/>
    <lineage>
        <taxon>Eukaryota</taxon>
        <taxon>Metazoa</taxon>
        <taxon>Ecdysozoa</taxon>
        <taxon>Arthropoda</taxon>
        <taxon>Hexapoda</taxon>
        <taxon>Collembola</taxon>
        <taxon>Entomobryomorpha</taxon>
        <taxon>Entomobryoidea</taxon>
        <taxon>Orchesellidae</taxon>
        <taxon>Orchesellinae</taxon>
        <taxon>Orchesella</taxon>
    </lineage>
</organism>
<dbReference type="Gene3D" id="1.10.260.40">
    <property type="entry name" value="lambda repressor-like DNA-binding domains"/>
    <property type="match status" value="1"/>
</dbReference>
<evidence type="ECO:0000313" key="10">
    <source>
        <dbReference type="EMBL" id="ODM98854.1"/>
    </source>
</evidence>
<dbReference type="Gene3D" id="1.10.10.60">
    <property type="entry name" value="Homeodomain-like"/>
    <property type="match status" value="1"/>
</dbReference>
<comment type="similarity">
    <text evidence="2">Belongs to the CUT homeobox family.</text>
</comment>
<dbReference type="GO" id="GO:0005634">
    <property type="term" value="C:nucleus"/>
    <property type="evidence" value="ECO:0007669"/>
    <property type="project" value="UniProtKB-SubCell"/>
</dbReference>
<keyword evidence="3" id="KW-0805">Transcription regulation</keyword>
<evidence type="ECO:0000259" key="9">
    <source>
        <dbReference type="PROSITE" id="PS51042"/>
    </source>
</evidence>
<evidence type="ECO:0000256" key="7">
    <source>
        <dbReference type="ARBA" id="ARBA00023242"/>
    </source>
</evidence>
<evidence type="ECO:0000313" key="11">
    <source>
        <dbReference type="Proteomes" id="UP000094527"/>
    </source>
</evidence>
<dbReference type="GO" id="GO:0000981">
    <property type="term" value="F:DNA-binding transcription factor activity, RNA polymerase II-specific"/>
    <property type="evidence" value="ECO:0007669"/>
    <property type="project" value="TreeGrafter"/>
</dbReference>
<dbReference type="OrthoDB" id="10068888at2759"/>
<feature type="compositionally biased region" description="Low complexity" evidence="8">
    <location>
        <begin position="87"/>
        <end position="96"/>
    </location>
</feature>
<keyword evidence="7" id="KW-0539">Nucleus</keyword>
<evidence type="ECO:0000256" key="8">
    <source>
        <dbReference type="SAM" id="MobiDB-lite"/>
    </source>
</evidence>
<keyword evidence="11" id="KW-1185">Reference proteome</keyword>
<dbReference type="InterPro" id="IPR051649">
    <property type="entry name" value="CUT_Homeobox"/>
</dbReference>
<dbReference type="SUPFAM" id="SSF46689">
    <property type="entry name" value="Homeodomain-like"/>
    <property type="match status" value="1"/>
</dbReference>
<dbReference type="PANTHER" id="PTHR14057:SF47">
    <property type="entry name" value="HOMEOBOX PROTEIN ONECUT"/>
    <property type="match status" value="1"/>
</dbReference>
<keyword evidence="4" id="KW-0238">DNA-binding</keyword>
<dbReference type="EMBL" id="LJIJ01000316">
    <property type="protein sequence ID" value="ODM98854.1"/>
    <property type="molecule type" value="Genomic_DNA"/>
</dbReference>
<gene>
    <name evidence="10" type="ORF">Ocin01_07825</name>
</gene>
<dbReference type="SMART" id="SM01109">
    <property type="entry name" value="CUT"/>
    <property type="match status" value="1"/>
</dbReference>
<sequence>MCFLPRINSASPINGLPSDHFNSSQSNGMRSDHLSSPPPKSPANGYSPSSFSSTNDQSSRMHKSSPGLCDSPLQHSSANSPPPPNTPTQQQSAGQHGHSHHSNVSSLLCAQHTVPHLLIPLISSVGHGCGGGSSGASSPLRSSPPPLFCVGGAVLNSVSVKSQQQSVVSVVSSSASPGGVVTLTSTPAGSGASVSSAGSTSGELEEINTKELAARISAELKRYSIPQAIFAQRVLCRSQGTLSDLLRNPKPWSKLKSGRETFRRMWKWLQEPEFQRMSALRLAACKRKEEQQVQPEQTPAPKKPRLVFTDLQRRTLQAIFKTSKEMQDNTQTTGLEPTTVGNFFMNARRRSMDKWKEETDGGSGPPAQGWWKWYR</sequence>
<evidence type="ECO:0000256" key="1">
    <source>
        <dbReference type="ARBA" id="ARBA00004123"/>
    </source>
</evidence>
<dbReference type="Pfam" id="PF02376">
    <property type="entry name" value="CUT"/>
    <property type="match status" value="1"/>
</dbReference>
<dbReference type="FunFam" id="1.10.260.40:FF:000005">
    <property type="entry name" value="One cut domain family member"/>
    <property type="match status" value="1"/>
</dbReference>
<feature type="non-terminal residue" evidence="10">
    <location>
        <position position="375"/>
    </location>
</feature>
<dbReference type="Proteomes" id="UP000094527">
    <property type="component" value="Unassembled WGS sequence"/>
</dbReference>
<evidence type="ECO:0000256" key="2">
    <source>
        <dbReference type="ARBA" id="ARBA00008190"/>
    </source>
</evidence>